<evidence type="ECO:0000256" key="3">
    <source>
        <dbReference type="ARBA" id="ARBA00023027"/>
    </source>
</evidence>
<dbReference type="FunCoup" id="A0A2P6N911">
    <property type="interactions" value="7"/>
</dbReference>
<name>A0A2P6N911_9EUKA</name>
<dbReference type="PRINTS" id="PR00081">
    <property type="entry name" value="GDHRDH"/>
</dbReference>
<dbReference type="SMART" id="SM00822">
    <property type="entry name" value="PKS_KR"/>
    <property type="match status" value="1"/>
</dbReference>
<dbReference type="Gene3D" id="3.40.50.720">
    <property type="entry name" value="NAD(P)-binding Rossmann-like Domain"/>
    <property type="match status" value="1"/>
</dbReference>
<dbReference type="InParanoid" id="A0A2P6N911"/>
<sequence length="236" mass="25174">MSGLMDKVVIVTGGGGGLGLVIARQFLQAGSKVVVCDINREALDEARKELRAHGTVRTLIADVSVAQQVEELLVFAIEQFGRLDVLVNNAAILDRFNPVGRCDTEIWDRVMAVNLTGPFLCSSAAVRQWEKQGSNGVIVNIGSVAGQAGHRAGAAYTASKHGLVGLTKNTATSYYGKHRCNIITPGGLNTNLLTPLGNDIDIVGHQIVKNTMTNLCSVEDVAKVNRDTMLDAKVYS</sequence>
<dbReference type="PRINTS" id="PR00080">
    <property type="entry name" value="SDRFAMILY"/>
</dbReference>
<evidence type="ECO:0000256" key="4">
    <source>
        <dbReference type="RuleBase" id="RU000363"/>
    </source>
</evidence>
<organism evidence="6 7">
    <name type="scientific">Planoprotostelium fungivorum</name>
    <dbReference type="NCBI Taxonomy" id="1890364"/>
    <lineage>
        <taxon>Eukaryota</taxon>
        <taxon>Amoebozoa</taxon>
        <taxon>Evosea</taxon>
        <taxon>Variosea</taxon>
        <taxon>Cavosteliida</taxon>
        <taxon>Cavosteliaceae</taxon>
        <taxon>Planoprotostelium</taxon>
    </lineage>
</organism>
<dbReference type="PANTHER" id="PTHR24321">
    <property type="entry name" value="DEHYDROGENASES, SHORT CHAIN"/>
    <property type="match status" value="1"/>
</dbReference>
<comment type="caution">
    <text evidence="6">The sequence shown here is derived from an EMBL/GenBank/DDBJ whole genome shotgun (WGS) entry which is preliminary data.</text>
</comment>
<dbReference type="SUPFAM" id="SSF51735">
    <property type="entry name" value="NAD(P)-binding Rossmann-fold domains"/>
    <property type="match status" value="1"/>
</dbReference>
<dbReference type="PROSITE" id="PS00061">
    <property type="entry name" value="ADH_SHORT"/>
    <property type="match status" value="1"/>
</dbReference>
<dbReference type="Proteomes" id="UP000241769">
    <property type="component" value="Unassembled WGS sequence"/>
</dbReference>
<accession>A0A2P6N911</accession>
<evidence type="ECO:0000313" key="7">
    <source>
        <dbReference type="Proteomes" id="UP000241769"/>
    </source>
</evidence>
<dbReference type="EMBL" id="MDYQ01000149">
    <property type="protein sequence ID" value="PRP80431.1"/>
    <property type="molecule type" value="Genomic_DNA"/>
</dbReference>
<comment type="similarity">
    <text evidence="1 4">Belongs to the short-chain dehydrogenases/reductases (SDR) family.</text>
</comment>
<evidence type="ECO:0000313" key="6">
    <source>
        <dbReference type="EMBL" id="PRP80431.1"/>
    </source>
</evidence>
<dbReference type="STRING" id="1890364.A0A2P6N911"/>
<dbReference type="GO" id="GO:0016491">
    <property type="term" value="F:oxidoreductase activity"/>
    <property type="evidence" value="ECO:0007669"/>
    <property type="project" value="UniProtKB-KW"/>
</dbReference>
<dbReference type="FunFam" id="3.40.50.720:FF:000084">
    <property type="entry name" value="Short-chain dehydrogenase reductase"/>
    <property type="match status" value="1"/>
</dbReference>
<evidence type="ECO:0000256" key="2">
    <source>
        <dbReference type="ARBA" id="ARBA00023002"/>
    </source>
</evidence>
<dbReference type="InterPro" id="IPR020904">
    <property type="entry name" value="Sc_DH/Rdtase_CS"/>
</dbReference>
<feature type="domain" description="Ketoreductase" evidence="5">
    <location>
        <begin position="7"/>
        <end position="147"/>
    </location>
</feature>
<dbReference type="InterPro" id="IPR036291">
    <property type="entry name" value="NAD(P)-bd_dom_sf"/>
</dbReference>
<evidence type="ECO:0000256" key="1">
    <source>
        <dbReference type="ARBA" id="ARBA00006484"/>
    </source>
</evidence>
<keyword evidence="7" id="KW-1185">Reference proteome</keyword>
<dbReference type="CDD" id="cd05233">
    <property type="entry name" value="SDR_c"/>
    <property type="match status" value="1"/>
</dbReference>
<proteinExistence type="inferred from homology"/>
<gene>
    <name evidence="6" type="ORF">PROFUN_11886</name>
</gene>
<keyword evidence="3" id="KW-0520">NAD</keyword>
<dbReference type="AlphaFoldDB" id="A0A2P6N911"/>
<protein>
    <submittedName>
        <fullName evidence="6">Putative short chain dehydrogenase/oxidoreductase</fullName>
    </submittedName>
</protein>
<dbReference type="Pfam" id="PF00106">
    <property type="entry name" value="adh_short"/>
    <property type="match status" value="1"/>
</dbReference>
<dbReference type="OrthoDB" id="37659at2759"/>
<dbReference type="InterPro" id="IPR002347">
    <property type="entry name" value="SDR_fam"/>
</dbReference>
<dbReference type="PANTHER" id="PTHR24321:SF8">
    <property type="entry name" value="ESTRADIOL 17-BETA-DEHYDROGENASE 8-RELATED"/>
    <property type="match status" value="1"/>
</dbReference>
<keyword evidence="2" id="KW-0560">Oxidoreductase</keyword>
<reference evidence="6 7" key="1">
    <citation type="journal article" date="2018" name="Genome Biol. Evol.">
        <title>Multiple Roots of Fruiting Body Formation in Amoebozoa.</title>
        <authorList>
            <person name="Hillmann F."/>
            <person name="Forbes G."/>
            <person name="Novohradska S."/>
            <person name="Ferling I."/>
            <person name="Riege K."/>
            <person name="Groth M."/>
            <person name="Westermann M."/>
            <person name="Marz M."/>
            <person name="Spaller T."/>
            <person name="Winckler T."/>
            <person name="Schaap P."/>
            <person name="Glockner G."/>
        </authorList>
    </citation>
    <scope>NUCLEOTIDE SEQUENCE [LARGE SCALE GENOMIC DNA]</scope>
    <source>
        <strain evidence="6 7">Jena</strain>
    </source>
</reference>
<evidence type="ECO:0000259" key="5">
    <source>
        <dbReference type="SMART" id="SM00822"/>
    </source>
</evidence>
<dbReference type="InterPro" id="IPR057326">
    <property type="entry name" value="KR_dom"/>
</dbReference>